<accession>A0AAD6AK39</accession>
<name>A0AAD6AK39_9TELE</name>
<dbReference type="PANTHER" id="PTHR31233:SF13">
    <property type="entry name" value="BICAUDAL D HOMOLOG 2 (DROSOPHILA)"/>
    <property type="match status" value="1"/>
</dbReference>
<dbReference type="InterPro" id="IPR011029">
    <property type="entry name" value="DEATH-like_dom_sf"/>
</dbReference>
<keyword evidence="8" id="KW-0808">Transferase</keyword>
<reference evidence="17" key="1">
    <citation type="submission" date="2022-11" db="EMBL/GenBank/DDBJ databases">
        <title>Chromosome-level genome of Pogonophryne albipinna.</title>
        <authorList>
            <person name="Jo E."/>
        </authorList>
    </citation>
    <scope>NUCLEOTIDE SEQUENCE</scope>
    <source>
        <strain evidence="17">SGF0006</strain>
        <tissue evidence="17">Muscle</tissue>
    </source>
</reference>
<evidence type="ECO:0000256" key="11">
    <source>
        <dbReference type="ARBA" id="ARBA00023052"/>
    </source>
</evidence>
<protein>
    <recommendedName>
        <fullName evidence="16">Transketolase-like pyrimidine-binding domain-containing protein</fullName>
    </recommendedName>
</protein>
<feature type="compositionally biased region" description="Low complexity" evidence="14">
    <location>
        <begin position="1465"/>
        <end position="1474"/>
    </location>
</feature>
<dbReference type="InterPro" id="IPR036397">
    <property type="entry name" value="RNaseH_sf"/>
</dbReference>
<dbReference type="InterPro" id="IPR005474">
    <property type="entry name" value="Transketolase_N"/>
</dbReference>
<dbReference type="FunFam" id="3.40.50.970:FF:000129">
    <property type="entry name" value="Transketolase"/>
    <property type="match status" value="1"/>
</dbReference>
<dbReference type="Gene3D" id="3.40.50.920">
    <property type="match status" value="1"/>
</dbReference>
<dbReference type="PROSITE" id="PS00801">
    <property type="entry name" value="TRANSKETOLASE_1"/>
    <property type="match status" value="1"/>
</dbReference>
<dbReference type="InterPro" id="IPR038717">
    <property type="entry name" value="Tc1-like_DDE_dom"/>
</dbReference>
<dbReference type="InterPro" id="IPR002492">
    <property type="entry name" value="Transposase_Tc1-like"/>
</dbReference>
<dbReference type="Pfam" id="PF00456">
    <property type="entry name" value="Transketolase_N"/>
    <property type="match status" value="1"/>
</dbReference>
<dbReference type="GO" id="GO:0072393">
    <property type="term" value="P:microtubule anchoring at microtubule organizing center"/>
    <property type="evidence" value="ECO:0007669"/>
    <property type="project" value="TreeGrafter"/>
</dbReference>
<keyword evidence="12 13" id="KW-0175">Coiled coil</keyword>
<evidence type="ECO:0000256" key="1">
    <source>
        <dbReference type="ARBA" id="ARBA00001936"/>
    </source>
</evidence>
<comment type="similarity">
    <text evidence="6">Belongs to the BicD family.</text>
</comment>
<comment type="cofactor">
    <cofactor evidence="2">
        <name>Co(2+)</name>
        <dbReference type="ChEBI" id="CHEBI:48828"/>
    </cofactor>
</comment>
<dbReference type="NCBIfam" id="NF004559">
    <property type="entry name" value="PRK05899.2-5"/>
    <property type="match status" value="1"/>
</dbReference>
<dbReference type="GO" id="GO:0006313">
    <property type="term" value="P:DNA transposition"/>
    <property type="evidence" value="ECO:0007669"/>
    <property type="project" value="InterPro"/>
</dbReference>
<feature type="coiled-coil region" evidence="13">
    <location>
        <begin position="1213"/>
        <end position="1275"/>
    </location>
</feature>
<dbReference type="SUPFAM" id="SSF52922">
    <property type="entry name" value="TK C-terminal domain-like"/>
    <property type="match status" value="1"/>
</dbReference>
<evidence type="ECO:0000256" key="5">
    <source>
        <dbReference type="ARBA" id="ARBA00007131"/>
    </source>
</evidence>
<dbReference type="InterPro" id="IPR005475">
    <property type="entry name" value="Transketolase-like_Pyr-bd"/>
</dbReference>
<dbReference type="GO" id="GO:0070507">
    <property type="term" value="P:regulation of microtubule cytoskeleton organization"/>
    <property type="evidence" value="ECO:0007669"/>
    <property type="project" value="TreeGrafter"/>
</dbReference>
<evidence type="ECO:0000256" key="10">
    <source>
        <dbReference type="ARBA" id="ARBA00022842"/>
    </source>
</evidence>
<feature type="region of interest" description="Disordered" evidence="14">
    <location>
        <begin position="1461"/>
        <end position="1480"/>
    </location>
</feature>
<dbReference type="Gene3D" id="1.10.533.10">
    <property type="entry name" value="Death Domain, Fas"/>
    <property type="match status" value="1"/>
</dbReference>
<evidence type="ECO:0000256" key="8">
    <source>
        <dbReference type="ARBA" id="ARBA00022679"/>
    </source>
</evidence>
<sequence>MITRTVSKNPRTTRGDLVNDLQRAGTKVTKATISNTLRRQGLKSCSARRVPLLKPVHVQARLKFAKEHLDDPEEDWENVIWSDETKIELFGKNSTRCVWRRKNAELHPKNTIPTVKHGGGNIMLWGCFSAKGPGRLICVKERMNGAMYREILSDNLLPSARALKMKRGWVFQHDNDPKHTVRATKEWLRKKHFKVLEWSSQSPDLNRIENLWRELKVRVAQRQPQNITALEEICMEEWAKIPATDYHKPDQQTVQALRNIANRLRINSIKATTAAGSGHPTSCCSVAEILSVLYFHTMKYRPEDPRNSNSDRFIMSKGHAAPALYSMWVETGFLKESELLSLCQVDSSLEGHPNPKQQIVDVATGSLGQGLGVACGMAYTGKYFDKSSYRVFCLLGDGEMSEGAVWEAMSFASHYQLDNLVAIMDINRLGQCDAAPLQHHVEKYQKRCEAFGVEELCKALSQPRHQPTAIIAKTIKGKGIPAAEDKLGWHAKTLPKDMAEMVTKDLQSRIMNSSKHLYPPSPVEDSPPVSLRNIRMPSAPSYKTGEKIATRKAYGMALAKIGRYNERVVVLDGDTNNLTCSDIFKNEHPNRFVECYIAQQNMVSVAMGCAARERNVVFASTLAAFFTRAYDQLRMAAISECDINLCGSHCGLSTGEEGPALMALEDVAMFRALPTATIFYPCDGVSTEKAVELAAMTKGVCYIRTSRQDSAIIYNSNEDFHVGEAKVVYQGKDDQVTVVAAGVTLHEALAAAEHLKKERISVRVIDPFTIKPLDVKTIIDNTRATRGRILTVEDHYYEGGLGEAVSSALVNEPGLNQVRLAVSHVPRSGKPQELLKIYGIDRDSITQSIRKMLSSSTNANQGWVPLHWASRRLTNMSMEEQEYPEAVLVTEAGPQWLQVEVERLSRELRETTHEKIQAAEYGLAVLEEKQQLKQRFDELETEYETVKHELDQLKEAFRHAYSAHRKVAADGESREESLMLESASQEALYQEKVLELQNDLRQAKGSLTSVQAENDRLSSVALEIREGSELAELQRGQLRDDLRECEVREARLLQDYSELEEENITLQKQVSVLRQNQVEFEGLKHEIRRLEEDSQCLHSQLEEAMRLREIAERQLTEALETIKTEREQKATLRKELSHYMTIGGSLYSSPFNISIDNLKLHDDHSIFYEPDNDDLIRGFENGLAKMAECEEDNRGNKREAFKPAPGLVDDLLTELNISEIQKLKQQLMQVEREKSSLINSLQENQKHLDQAYGTVSEQKETVNKLTENLTAMRKLQASKERHSALDSEKDRDSHDDGDYYELDINGPEILQCKYTVAVSEAGELRQELKTLRSKYEECRTQYEEERSRFDSVVHDLRSKLASLEKISQADQADVTRLEKELRLVSTSAGESLGSLNVAQDELITFSEELANLYNHVCMSNNETPNRVMLDYYKEGKAIVRRGKEGKEHQSSILLTNGLITESESESSGSTTVTSAPEHRPEPMNVYNLVAIIRDQILHLQQAVDRTMELSRQRLANLERSTVADKDKEACIGEILKLKSLLSTKREQIATLRAVLKANKQTAEGALANLKSKYESEKGMVTETIMKLRNELKALKEDAAMFSSLRAMFATRCDEYVIQLDDMQRQLIAAEDEKKTLNSLLRMAIQQKLALTQRLEDLEFDHEQARRSSATAGGGKGNTKGASASKHLLADSAFLRADRRLDTELLDKIILQLNRIYPQILSDKEATKFRNLDVFTSVRVGELLTHLQGKGDEACREFYRALHLHVEEVYYSLPTRLRLRGPVFFLGCFSVAVGMALLYYYSETKVTGGSRALGMASLGLKRKAQEVLIWYTEEGLMK</sequence>
<keyword evidence="15" id="KW-1133">Transmembrane helix</keyword>
<evidence type="ECO:0000256" key="15">
    <source>
        <dbReference type="SAM" id="Phobius"/>
    </source>
</evidence>
<dbReference type="Pfam" id="PF02779">
    <property type="entry name" value="Transket_pyr"/>
    <property type="match status" value="1"/>
</dbReference>
<keyword evidence="9" id="KW-0479">Metal-binding</keyword>
<dbReference type="SMART" id="SM00861">
    <property type="entry name" value="Transket_pyr"/>
    <property type="match status" value="1"/>
</dbReference>
<dbReference type="Pfam" id="PF13358">
    <property type="entry name" value="DDE_3"/>
    <property type="match status" value="1"/>
</dbReference>
<feature type="transmembrane region" description="Helical" evidence="15">
    <location>
        <begin position="1782"/>
        <end position="1800"/>
    </location>
</feature>
<dbReference type="GO" id="GO:0034452">
    <property type="term" value="F:dynactin binding"/>
    <property type="evidence" value="ECO:0007669"/>
    <property type="project" value="TreeGrafter"/>
</dbReference>
<evidence type="ECO:0000256" key="2">
    <source>
        <dbReference type="ARBA" id="ARBA00001941"/>
    </source>
</evidence>
<comment type="similarity">
    <text evidence="5">Belongs to the transketolase family.</text>
</comment>
<feature type="compositionally biased region" description="Basic and acidic residues" evidence="14">
    <location>
        <begin position="1277"/>
        <end position="1296"/>
    </location>
</feature>
<feature type="coiled-coil region" evidence="13">
    <location>
        <begin position="1042"/>
        <end position="1135"/>
    </location>
</feature>
<dbReference type="Pfam" id="PF01498">
    <property type="entry name" value="HTH_Tnp_Tc3_2"/>
    <property type="match status" value="1"/>
</dbReference>
<evidence type="ECO:0000256" key="3">
    <source>
        <dbReference type="ARBA" id="ARBA00001946"/>
    </source>
</evidence>
<keyword evidence="10" id="KW-0460">Magnesium</keyword>
<evidence type="ECO:0000313" key="17">
    <source>
        <dbReference type="EMBL" id="KAJ4926900.1"/>
    </source>
</evidence>
<dbReference type="GO" id="GO:0019682">
    <property type="term" value="P:glyceraldehyde-3-phosphate metabolic process"/>
    <property type="evidence" value="ECO:0007669"/>
    <property type="project" value="UniProtKB-ARBA"/>
</dbReference>
<dbReference type="GO" id="GO:0005829">
    <property type="term" value="C:cytosol"/>
    <property type="evidence" value="ECO:0007669"/>
    <property type="project" value="TreeGrafter"/>
</dbReference>
<dbReference type="CDD" id="cd07033">
    <property type="entry name" value="TPP_PYR_DXS_TK_like"/>
    <property type="match status" value="1"/>
</dbReference>
<keyword evidence="18" id="KW-1185">Reference proteome</keyword>
<dbReference type="GO" id="GO:0016744">
    <property type="term" value="F:transketolase or transaldolase activity"/>
    <property type="evidence" value="ECO:0007669"/>
    <property type="project" value="UniProtKB-ARBA"/>
</dbReference>
<evidence type="ECO:0000256" key="4">
    <source>
        <dbReference type="ARBA" id="ARBA00001964"/>
    </source>
</evidence>
<keyword evidence="15" id="KW-0472">Membrane</keyword>
<evidence type="ECO:0000259" key="16">
    <source>
        <dbReference type="SMART" id="SM00861"/>
    </source>
</evidence>
<dbReference type="FunFam" id="3.40.50.970:FF:000033">
    <property type="entry name" value="Transketolase isoform 1"/>
    <property type="match status" value="1"/>
</dbReference>
<dbReference type="Proteomes" id="UP001219934">
    <property type="component" value="Unassembled WGS sequence"/>
</dbReference>
<dbReference type="CDD" id="cd02012">
    <property type="entry name" value="TPP_TK"/>
    <property type="match status" value="1"/>
</dbReference>
<dbReference type="EMBL" id="JAPTMU010000019">
    <property type="protein sequence ID" value="KAJ4926900.1"/>
    <property type="molecule type" value="Genomic_DNA"/>
</dbReference>
<dbReference type="GO" id="GO:0070840">
    <property type="term" value="F:dynein complex binding"/>
    <property type="evidence" value="ECO:0007669"/>
    <property type="project" value="InterPro"/>
</dbReference>
<dbReference type="Gene3D" id="3.40.50.970">
    <property type="match status" value="2"/>
</dbReference>
<dbReference type="Pfam" id="PF02780">
    <property type="entry name" value="Transketolase_C"/>
    <property type="match status" value="1"/>
</dbReference>
<comment type="cofactor">
    <cofactor evidence="1">
        <name>Mn(2+)</name>
        <dbReference type="ChEBI" id="CHEBI:29035"/>
    </cofactor>
</comment>
<feature type="region of interest" description="Disordered" evidence="14">
    <location>
        <begin position="1275"/>
        <end position="1296"/>
    </location>
</feature>
<dbReference type="Pfam" id="PF09730">
    <property type="entry name" value="BicD"/>
    <property type="match status" value="1"/>
</dbReference>
<evidence type="ECO:0000256" key="6">
    <source>
        <dbReference type="ARBA" id="ARBA00010061"/>
    </source>
</evidence>
<dbReference type="Gene3D" id="6.10.250.2470">
    <property type="match status" value="1"/>
</dbReference>
<dbReference type="InterPro" id="IPR029061">
    <property type="entry name" value="THDP-binding"/>
</dbReference>
<feature type="region of interest" description="Disordered" evidence="14">
    <location>
        <begin position="1661"/>
        <end position="1682"/>
    </location>
</feature>
<dbReference type="InterPro" id="IPR049557">
    <property type="entry name" value="Transketolase_CS"/>
</dbReference>
<evidence type="ECO:0000256" key="9">
    <source>
        <dbReference type="ARBA" id="ARBA00022723"/>
    </source>
</evidence>
<evidence type="ECO:0000256" key="14">
    <source>
        <dbReference type="SAM" id="MobiDB-lite"/>
    </source>
</evidence>
<organism evidence="17 18">
    <name type="scientific">Pogonophryne albipinna</name>
    <dbReference type="NCBI Taxonomy" id="1090488"/>
    <lineage>
        <taxon>Eukaryota</taxon>
        <taxon>Metazoa</taxon>
        <taxon>Chordata</taxon>
        <taxon>Craniata</taxon>
        <taxon>Vertebrata</taxon>
        <taxon>Euteleostomi</taxon>
        <taxon>Actinopterygii</taxon>
        <taxon>Neopterygii</taxon>
        <taxon>Teleostei</taxon>
        <taxon>Neoteleostei</taxon>
        <taxon>Acanthomorphata</taxon>
        <taxon>Eupercaria</taxon>
        <taxon>Perciformes</taxon>
        <taxon>Notothenioidei</taxon>
        <taxon>Pogonophryne</taxon>
    </lineage>
</organism>
<keyword evidence="11" id="KW-0786">Thiamine pyrophosphate</keyword>
<dbReference type="PANTHER" id="PTHR31233">
    <property type="entry name" value="BICAUDAL D FAMILY MEMBER"/>
    <property type="match status" value="1"/>
</dbReference>
<dbReference type="InterPro" id="IPR033248">
    <property type="entry name" value="Transketolase_C"/>
</dbReference>
<keyword evidence="15" id="KW-0812">Transmembrane</keyword>
<comment type="cofactor">
    <cofactor evidence="4">
        <name>thiamine diphosphate</name>
        <dbReference type="ChEBI" id="CHEBI:58937"/>
    </cofactor>
</comment>
<dbReference type="InterPro" id="IPR018477">
    <property type="entry name" value="BICD"/>
</dbReference>
<feature type="coiled-coil region" evidence="13">
    <location>
        <begin position="1321"/>
        <end position="1380"/>
    </location>
</feature>
<proteinExistence type="inferred from homology"/>
<dbReference type="InterPro" id="IPR009014">
    <property type="entry name" value="Transketo_C/PFOR_II"/>
</dbReference>
<evidence type="ECO:0000256" key="7">
    <source>
        <dbReference type="ARBA" id="ARBA00011738"/>
    </source>
</evidence>
<dbReference type="GO" id="GO:0015074">
    <property type="term" value="P:DNA integration"/>
    <property type="evidence" value="ECO:0007669"/>
    <property type="project" value="InterPro"/>
</dbReference>
<dbReference type="Gene3D" id="3.30.420.10">
    <property type="entry name" value="Ribonuclease H-like superfamily/Ribonuclease H"/>
    <property type="match status" value="1"/>
</dbReference>
<feature type="coiled-coil region" evidence="13">
    <location>
        <begin position="922"/>
        <end position="956"/>
    </location>
</feature>
<evidence type="ECO:0000313" key="18">
    <source>
        <dbReference type="Proteomes" id="UP001219934"/>
    </source>
</evidence>
<comment type="caution">
    <text evidence="17">The sequence shown here is derived from an EMBL/GenBank/DDBJ whole genome shotgun (WGS) entry which is preliminary data.</text>
</comment>
<dbReference type="GO" id="GO:0046872">
    <property type="term" value="F:metal ion binding"/>
    <property type="evidence" value="ECO:0007669"/>
    <property type="project" value="UniProtKB-KW"/>
</dbReference>
<dbReference type="GO" id="GO:0008093">
    <property type="term" value="F:cytoskeletal anchor activity"/>
    <property type="evidence" value="ECO:0007669"/>
    <property type="project" value="InterPro"/>
</dbReference>
<feature type="domain" description="Transketolase-like pyrimidine-binding" evidence="16">
    <location>
        <begin position="548"/>
        <end position="712"/>
    </location>
</feature>
<evidence type="ECO:0000256" key="13">
    <source>
        <dbReference type="SAM" id="Coils"/>
    </source>
</evidence>
<gene>
    <name evidence="17" type="ORF">JOQ06_014644</name>
</gene>
<comment type="cofactor">
    <cofactor evidence="3">
        <name>Mg(2+)</name>
        <dbReference type="ChEBI" id="CHEBI:18420"/>
    </cofactor>
</comment>
<evidence type="ECO:0000256" key="12">
    <source>
        <dbReference type="ARBA" id="ARBA00023054"/>
    </source>
</evidence>
<dbReference type="GO" id="GO:0003677">
    <property type="term" value="F:DNA binding"/>
    <property type="evidence" value="ECO:0007669"/>
    <property type="project" value="InterPro"/>
</dbReference>
<comment type="subunit">
    <text evidence="7">Homodimer.</text>
</comment>
<dbReference type="GO" id="GO:0005794">
    <property type="term" value="C:Golgi apparatus"/>
    <property type="evidence" value="ECO:0007669"/>
    <property type="project" value="TreeGrafter"/>
</dbReference>
<dbReference type="SUPFAM" id="SSF52518">
    <property type="entry name" value="Thiamin diphosphate-binding fold (THDP-binding)"/>
    <property type="match status" value="2"/>
</dbReference>